<reference evidence="1 2" key="1">
    <citation type="submission" date="2019-04" db="EMBL/GenBank/DDBJ databases">
        <title>Comparative genomics and transcriptomics to analyze fruiting body development in filamentous ascomycetes.</title>
        <authorList>
            <consortium name="DOE Joint Genome Institute"/>
            <person name="Lutkenhaus R."/>
            <person name="Traeger S."/>
            <person name="Breuer J."/>
            <person name="Kuo A."/>
            <person name="Lipzen A."/>
            <person name="Pangilinan J."/>
            <person name="Dilworth D."/>
            <person name="Sandor L."/>
            <person name="Poggeler S."/>
            <person name="Barry K."/>
            <person name="Grigoriev I.V."/>
            <person name="Nowrousian M."/>
        </authorList>
    </citation>
    <scope>NUCLEOTIDE SEQUENCE [LARGE SCALE GENOMIC DNA]</scope>
    <source>
        <strain evidence="1 2">CBS 389.68</strain>
    </source>
</reference>
<sequence>METQHDSSSTLSSYSNAMAPPLGPTVSISLSLALERKPVDSGCNGKQTSRLVHRKLNGSWPFEASEPDATVDKLSSSWEFTAPNSCHHHQFASTFPQDRCHAVCAPTIVLLPTISHVWLAVALRKIFVFGDADTVVSAASHTPVSTCLHHTPVAPEPVSSFKTPPTARPPAPSLLFLSHQLHHQTPQSSAAPPWPYAQLRLSSTPSRRIKDTPHACDLFPSSLLRYSHP</sequence>
<dbReference type="Proteomes" id="UP000298138">
    <property type="component" value="Unassembled WGS sequence"/>
</dbReference>
<dbReference type="AlphaFoldDB" id="A0A4S2MPN1"/>
<evidence type="ECO:0000313" key="1">
    <source>
        <dbReference type="EMBL" id="TGZ76297.1"/>
    </source>
</evidence>
<keyword evidence="2" id="KW-1185">Reference proteome</keyword>
<name>A0A4S2MPN1_9PEZI</name>
<gene>
    <name evidence="1" type="ORF">EX30DRAFT_257576</name>
</gene>
<dbReference type="EMBL" id="ML220186">
    <property type="protein sequence ID" value="TGZ76297.1"/>
    <property type="molecule type" value="Genomic_DNA"/>
</dbReference>
<evidence type="ECO:0000313" key="2">
    <source>
        <dbReference type="Proteomes" id="UP000298138"/>
    </source>
</evidence>
<protein>
    <submittedName>
        <fullName evidence="1">Uncharacterized protein</fullName>
    </submittedName>
</protein>
<dbReference type="InParanoid" id="A0A4S2MPN1"/>
<organism evidence="1 2">
    <name type="scientific">Ascodesmis nigricans</name>
    <dbReference type="NCBI Taxonomy" id="341454"/>
    <lineage>
        <taxon>Eukaryota</taxon>
        <taxon>Fungi</taxon>
        <taxon>Dikarya</taxon>
        <taxon>Ascomycota</taxon>
        <taxon>Pezizomycotina</taxon>
        <taxon>Pezizomycetes</taxon>
        <taxon>Pezizales</taxon>
        <taxon>Ascodesmidaceae</taxon>
        <taxon>Ascodesmis</taxon>
    </lineage>
</organism>
<accession>A0A4S2MPN1</accession>
<proteinExistence type="predicted"/>